<dbReference type="InParanoid" id="A0A1V8SKQ6"/>
<dbReference type="Proteomes" id="UP000192596">
    <property type="component" value="Unassembled WGS sequence"/>
</dbReference>
<dbReference type="EMBL" id="NAJO01000038">
    <property type="protein sequence ID" value="OQN99744.1"/>
    <property type="molecule type" value="Genomic_DNA"/>
</dbReference>
<keyword evidence="1" id="KW-0732">Signal</keyword>
<dbReference type="PANTHER" id="PTHR28208">
    <property type="entry name" value="PHOSPHATIDATE PHOSPHATASE APP1"/>
    <property type="match status" value="1"/>
</dbReference>
<protein>
    <recommendedName>
        <fullName evidence="2">Phosphatidate phosphatase APP1 catalytic domain-containing protein</fullName>
    </recommendedName>
</protein>
<feature type="chain" id="PRO_5012099357" description="Phosphatidate phosphatase APP1 catalytic domain-containing protein" evidence="1">
    <location>
        <begin position="22"/>
        <end position="556"/>
    </location>
</feature>
<organism evidence="3 4">
    <name type="scientific">Cryoendolithus antarcticus</name>
    <dbReference type="NCBI Taxonomy" id="1507870"/>
    <lineage>
        <taxon>Eukaryota</taxon>
        <taxon>Fungi</taxon>
        <taxon>Dikarya</taxon>
        <taxon>Ascomycota</taxon>
        <taxon>Pezizomycotina</taxon>
        <taxon>Dothideomycetes</taxon>
        <taxon>Dothideomycetidae</taxon>
        <taxon>Cladosporiales</taxon>
        <taxon>Cladosporiaceae</taxon>
        <taxon>Cryoendolithus</taxon>
    </lineage>
</organism>
<comment type="caution">
    <text evidence="3">The sequence shown here is derived from an EMBL/GenBank/DDBJ whole genome shotgun (WGS) entry which is preliminary data.</text>
</comment>
<sequence>MYTTSSSILLLPAALVALVAASPAPNVVRPRDPLITPTAVLHDASPTWKRPRDVYGRNIISDVASYGDSILSGLGSDLPSWVASGVPNFFQDFPTGDKVQSSLGIDDAQVSALPTQVLNLDPYANYTDQGWQIRFRGNVYKQPNTNESKLNDLANIFLIDTSIEDLPQSQADQARNVTASIFVLQQGNVNVSTIHLEPSPGQGSSGEQGGGGAMTATGGTQDITLPYETTDQGDFDVFVPINSNGLTPGNATSQVQRLNTYVDGASIGNATAYLVPNQGLTFISDIDDILRVTKIYEPKEGLLNSFARPFVAWENMPAIYANWSKSLPDAHFHYLTTTPEQVTRTYMQFIYSTYPGGSFDTRPLNFSDISATLSIRMYLLEKIFETFPQRKFVLVADTSNSDGDDGPYPPIPHTPPPHPLTAILTPWQRDYPKLAHEHPDQVQCIFLRNTSATDPGDKFPYDTSGFEGLNQQSYMFFLNTDDLTGLDIEGGNCYNTSIPQNLTFGYQGLPFDIGNDAPVNGSANGTVKGAAGRIAGGSAWTWLGAVAVGAVVSGLL</sequence>
<proteinExistence type="predicted"/>
<reference evidence="4" key="1">
    <citation type="submission" date="2017-03" db="EMBL/GenBank/DDBJ databases">
        <title>Genomes of endolithic fungi from Antarctica.</title>
        <authorList>
            <person name="Coleine C."/>
            <person name="Masonjones S."/>
            <person name="Stajich J.E."/>
        </authorList>
    </citation>
    <scope>NUCLEOTIDE SEQUENCE [LARGE SCALE GENOMIC DNA]</scope>
    <source>
        <strain evidence="4">CCFEE 5527</strain>
    </source>
</reference>
<feature type="domain" description="Phosphatidate phosphatase APP1 catalytic" evidence="2">
    <location>
        <begin position="281"/>
        <end position="402"/>
    </location>
</feature>
<evidence type="ECO:0000313" key="4">
    <source>
        <dbReference type="Proteomes" id="UP000192596"/>
    </source>
</evidence>
<dbReference type="AlphaFoldDB" id="A0A1V8SKQ6"/>
<dbReference type="PANTHER" id="PTHR28208:SF2">
    <property type="entry name" value="PHOSPHATIDATE PHOSPHATASE APP1 CATALYTIC DOMAIN-CONTAINING PROTEIN"/>
    <property type="match status" value="1"/>
</dbReference>
<evidence type="ECO:0000256" key="1">
    <source>
        <dbReference type="SAM" id="SignalP"/>
    </source>
</evidence>
<dbReference type="InterPro" id="IPR019236">
    <property type="entry name" value="APP1_cat"/>
</dbReference>
<gene>
    <name evidence="3" type="ORF">B0A48_14514</name>
</gene>
<dbReference type="STRING" id="1507870.A0A1V8SKQ6"/>
<keyword evidence="4" id="KW-1185">Reference proteome</keyword>
<dbReference type="OrthoDB" id="414243at2759"/>
<dbReference type="GO" id="GO:0030479">
    <property type="term" value="C:actin cortical patch"/>
    <property type="evidence" value="ECO:0007669"/>
    <property type="project" value="TreeGrafter"/>
</dbReference>
<dbReference type="Pfam" id="PF09949">
    <property type="entry name" value="APP1_cat"/>
    <property type="match status" value="1"/>
</dbReference>
<dbReference type="InterPro" id="IPR052935">
    <property type="entry name" value="Mg2+_PAP"/>
</dbReference>
<accession>A0A1V8SKQ6</accession>
<evidence type="ECO:0000259" key="2">
    <source>
        <dbReference type="Pfam" id="PF09949"/>
    </source>
</evidence>
<evidence type="ECO:0000313" key="3">
    <source>
        <dbReference type="EMBL" id="OQN99744.1"/>
    </source>
</evidence>
<name>A0A1V8SKQ6_9PEZI</name>
<dbReference type="GO" id="GO:0008195">
    <property type="term" value="F:phosphatidate phosphatase activity"/>
    <property type="evidence" value="ECO:0007669"/>
    <property type="project" value="InterPro"/>
</dbReference>
<feature type="signal peptide" evidence="1">
    <location>
        <begin position="1"/>
        <end position="21"/>
    </location>
</feature>